<dbReference type="AlphaFoldDB" id="A0A7D9LW24"/>
<dbReference type="Proteomes" id="UP001152795">
    <property type="component" value="Unassembled WGS sequence"/>
</dbReference>
<comment type="caution">
    <text evidence="1">The sequence shown here is derived from an EMBL/GenBank/DDBJ whole genome shotgun (WGS) entry which is preliminary data.</text>
</comment>
<gene>
    <name evidence="1" type="ORF">PACLA_8A008345</name>
</gene>
<sequence>MAATPSFPEFDVEDPSNLAVRWEEYLKRFNNLVTAMNFRDAARKRALLLHYVGERVNDIFDTLPDRGENSNFNAACDALTAYFTPKKNTKSIDEYHTRLQIAAKYCEFRDHYTEVKLQIELGTSSKKIRQHSFRKPSLTLTDLISYARTLTETEKQASGIANSSFNMPSSAEINAVNKDNSSPND</sequence>
<keyword evidence="2" id="KW-1185">Reference proteome</keyword>
<proteinExistence type="predicted"/>
<dbReference type="PANTHER" id="PTHR33198">
    <property type="entry name" value="ANK_REP_REGION DOMAIN-CONTAINING PROTEIN-RELATED"/>
    <property type="match status" value="1"/>
</dbReference>
<reference evidence="1" key="1">
    <citation type="submission" date="2020-04" db="EMBL/GenBank/DDBJ databases">
        <authorList>
            <person name="Alioto T."/>
            <person name="Alioto T."/>
            <person name="Gomez Garrido J."/>
        </authorList>
    </citation>
    <scope>NUCLEOTIDE SEQUENCE</scope>
    <source>
        <strain evidence="1">A484AB</strain>
    </source>
</reference>
<name>A0A7D9LW24_PARCT</name>
<organism evidence="1 2">
    <name type="scientific">Paramuricea clavata</name>
    <name type="common">Red gorgonian</name>
    <name type="synonym">Violescent sea-whip</name>
    <dbReference type="NCBI Taxonomy" id="317549"/>
    <lineage>
        <taxon>Eukaryota</taxon>
        <taxon>Metazoa</taxon>
        <taxon>Cnidaria</taxon>
        <taxon>Anthozoa</taxon>
        <taxon>Octocorallia</taxon>
        <taxon>Malacalcyonacea</taxon>
        <taxon>Plexauridae</taxon>
        <taxon>Paramuricea</taxon>
    </lineage>
</organism>
<protein>
    <submittedName>
        <fullName evidence="1">Uncharacterized protein</fullName>
    </submittedName>
</protein>
<dbReference type="EMBL" id="CACRXK020026672">
    <property type="protein sequence ID" value="CAB4040352.1"/>
    <property type="molecule type" value="Genomic_DNA"/>
</dbReference>
<dbReference type="OrthoDB" id="6368171at2759"/>
<evidence type="ECO:0000313" key="2">
    <source>
        <dbReference type="Proteomes" id="UP001152795"/>
    </source>
</evidence>
<evidence type="ECO:0000313" key="1">
    <source>
        <dbReference type="EMBL" id="CAB4040352.1"/>
    </source>
</evidence>
<accession>A0A7D9LW24</accession>